<dbReference type="Proteomes" id="UP000257055">
    <property type="component" value="Unassembled WGS sequence"/>
</dbReference>
<organism evidence="1 2">
    <name type="scientific">Listeria kieliensis</name>
    <dbReference type="NCBI Taxonomy" id="1621700"/>
    <lineage>
        <taxon>Bacteria</taxon>
        <taxon>Bacillati</taxon>
        <taxon>Bacillota</taxon>
        <taxon>Bacilli</taxon>
        <taxon>Bacillales</taxon>
        <taxon>Listeriaceae</taxon>
        <taxon>Listeria</taxon>
    </lineage>
</organism>
<keyword evidence="2" id="KW-1185">Reference proteome</keyword>
<protein>
    <submittedName>
        <fullName evidence="1">Uncharacterized protein</fullName>
    </submittedName>
</protein>
<proteinExistence type="predicted"/>
<accession>A0A3D8TQ87</accession>
<reference evidence="2" key="1">
    <citation type="submission" date="2015-04" db="EMBL/GenBank/DDBJ databases">
        <authorList>
            <person name="Schardt J."/>
            <person name="Mueller-Herbst S."/>
            <person name="Scherer S."/>
            <person name="Huptas C."/>
        </authorList>
    </citation>
    <scope>NUCLEOTIDE SEQUENCE [LARGE SCALE GENOMIC DNA]</scope>
    <source>
        <strain evidence="2">Kiel-L1</strain>
    </source>
</reference>
<dbReference type="EMBL" id="LARY01000002">
    <property type="protein sequence ID" value="RDX00813.1"/>
    <property type="molecule type" value="Genomic_DNA"/>
</dbReference>
<evidence type="ECO:0000313" key="2">
    <source>
        <dbReference type="Proteomes" id="UP000257055"/>
    </source>
</evidence>
<comment type="caution">
    <text evidence="1">The sequence shown here is derived from an EMBL/GenBank/DDBJ whole genome shotgun (WGS) entry which is preliminary data.</text>
</comment>
<name>A0A3D8TQ87_9LIST</name>
<dbReference type="AlphaFoldDB" id="A0A3D8TQ87"/>
<dbReference type="Pfam" id="PF15597">
    <property type="entry name" value="Imm59"/>
    <property type="match status" value="1"/>
</dbReference>
<dbReference type="InterPro" id="IPR028954">
    <property type="entry name" value="Imm59"/>
</dbReference>
<sequence>MGWLGKIVIEEYKEMIQRDIDLLGYSALRYSLFAGRNNNRAEYQARIEFIDGHFEVYMTGERASVSGSKKYDDFFQAYKDFMYRIQSRVITNRKSVRNNELPEYPCPLWDNEKAE</sequence>
<evidence type="ECO:0000313" key="1">
    <source>
        <dbReference type="EMBL" id="RDX00813.1"/>
    </source>
</evidence>
<gene>
    <name evidence="1" type="ORF">UR08_07485</name>
</gene>